<accession>A0A5E4PKM4</accession>
<dbReference type="InterPro" id="IPR007325">
    <property type="entry name" value="KFase/CYL"/>
</dbReference>
<reference evidence="1 2" key="1">
    <citation type="submission" date="2019-08" db="EMBL/GenBank/DDBJ databases">
        <authorList>
            <person name="Guy L."/>
        </authorList>
    </citation>
    <scope>NUCLEOTIDE SEQUENCE [LARGE SCALE GENOMIC DNA]</scope>
    <source>
        <strain evidence="1 2">SGT-108</strain>
    </source>
</reference>
<dbReference type="OrthoDB" id="7067800at2"/>
<dbReference type="PANTHER" id="PTHR31118:SF12">
    <property type="entry name" value="CYCLASE-LIKE PROTEIN 2"/>
    <property type="match status" value="1"/>
</dbReference>
<sequence>MFDFSQFSFIDLTHSLTSDIPHWGNGCGFQHKVELDYSNCTSNVKFRVQSLQMSAGIGTHMDAPLHCIPDGASIADIPLQSLIVPCRVIDVSDRANERYCISPDDISRFENEHGMISKNTFVIFYTGWDKWWLQPEKYRNELIFPSVSKEAAALLLTRNIVGIGIDTLSPDAGDSGFPVHQLILDAGKYIIENIYNAKQLGPIAQIIALPIKIQDGTEAPVRLVGIKHK</sequence>
<dbReference type="Pfam" id="PF04199">
    <property type="entry name" value="Cyclase"/>
    <property type="match status" value="1"/>
</dbReference>
<gene>
    <name evidence="1" type="primary">kynB</name>
    <name evidence="1" type="ORF">AQUSIP_20920</name>
</gene>
<dbReference type="InterPro" id="IPR037175">
    <property type="entry name" value="KFase_sf"/>
</dbReference>
<dbReference type="KEGG" id="asip:AQUSIP_20920"/>
<dbReference type="AlphaFoldDB" id="A0A5E4PKM4"/>
<dbReference type="EMBL" id="LR699119">
    <property type="protein sequence ID" value="VVC76766.1"/>
    <property type="molecule type" value="Genomic_DNA"/>
</dbReference>
<evidence type="ECO:0000313" key="1">
    <source>
        <dbReference type="EMBL" id="VVC76766.1"/>
    </source>
</evidence>
<protein>
    <submittedName>
        <fullName evidence="1">Kynurenine formamidase</fullName>
    </submittedName>
</protein>
<dbReference type="GO" id="GO:0004061">
    <property type="term" value="F:arylformamidase activity"/>
    <property type="evidence" value="ECO:0007669"/>
    <property type="project" value="InterPro"/>
</dbReference>
<proteinExistence type="predicted"/>
<dbReference type="Gene3D" id="3.50.30.50">
    <property type="entry name" value="Putative cyclase"/>
    <property type="match status" value="1"/>
</dbReference>
<dbReference type="PANTHER" id="PTHR31118">
    <property type="entry name" value="CYCLASE-LIKE PROTEIN 2"/>
    <property type="match status" value="1"/>
</dbReference>
<evidence type="ECO:0000313" key="2">
    <source>
        <dbReference type="Proteomes" id="UP000324194"/>
    </source>
</evidence>
<name>A0A5E4PKM4_9COXI</name>
<keyword evidence="2" id="KW-1185">Reference proteome</keyword>
<dbReference type="RefSeq" id="WP_148340064.1">
    <property type="nucleotide sequence ID" value="NZ_LR699119.1"/>
</dbReference>
<organism evidence="1 2">
    <name type="scientific">Aquicella siphonis</name>
    <dbReference type="NCBI Taxonomy" id="254247"/>
    <lineage>
        <taxon>Bacteria</taxon>
        <taxon>Pseudomonadati</taxon>
        <taxon>Pseudomonadota</taxon>
        <taxon>Gammaproteobacteria</taxon>
        <taxon>Legionellales</taxon>
        <taxon>Coxiellaceae</taxon>
        <taxon>Aquicella</taxon>
    </lineage>
</organism>
<dbReference type="SUPFAM" id="SSF102198">
    <property type="entry name" value="Putative cyclase"/>
    <property type="match status" value="1"/>
</dbReference>
<dbReference type="Proteomes" id="UP000324194">
    <property type="component" value="Chromosome 1"/>
</dbReference>
<dbReference type="GO" id="GO:0019441">
    <property type="term" value="P:L-tryptophan catabolic process to kynurenine"/>
    <property type="evidence" value="ECO:0007669"/>
    <property type="project" value="InterPro"/>
</dbReference>